<keyword evidence="3" id="KW-1185">Reference proteome</keyword>
<feature type="region of interest" description="Disordered" evidence="1">
    <location>
        <begin position="464"/>
        <end position="534"/>
    </location>
</feature>
<proteinExistence type="predicted"/>
<feature type="region of interest" description="Disordered" evidence="1">
    <location>
        <begin position="625"/>
        <end position="675"/>
    </location>
</feature>
<feature type="region of interest" description="Disordered" evidence="1">
    <location>
        <begin position="15"/>
        <end position="47"/>
    </location>
</feature>
<feature type="compositionally biased region" description="Basic and acidic residues" evidence="1">
    <location>
        <begin position="18"/>
        <end position="31"/>
    </location>
</feature>
<dbReference type="Proteomes" id="UP001159363">
    <property type="component" value="Chromosome 12"/>
</dbReference>
<feature type="region of interest" description="Disordered" evidence="1">
    <location>
        <begin position="325"/>
        <end position="351"/>
    </location>
</feature>
<gene>
    <name evidence="2" type="ORF">PR048_028723</name>
</gene>
<reference evidence="2 3" key="1">
    <citation type="submission" date="2023-02" db="EMBL/GenBank/DDBJ databases">
        <title>LHISI_Scaffold_Assembly.</title>
        <authorList>
            <person name="Stuart O.P."/>
            <person name="Cleave R."/>
            <person name="Magrath M.J.L."/>
            <person name="Mikheyev A.S."/>
        </authorList>
    </citation>
    <scope>NUCLEOTIDE SEQUENCE [LARGE SCALE GENOMIC DNA]</scope>
    <source>
        <strain evidence="2">Daus_M_001</strain>
        <tissue evidence="2">Leg muscle</tissue>
    </source>
</reference>
<feature type="region of interest" description="Disordered" evidence="1">
    <location>
        <begin position="807"/>
        <end position="835"/>
    </location>
</feature>
<comment type="caution">
    <text evidence="2">The sequence shown here is derived from an EMBL/GenBank/DDBJ whole genome shotgun (WGS) entry which is preliminary data.</text>
</comment>
<name>A0ABQ9GE59_9NEOP</name>
<sequence>MKTIDEDKLRLAVCGAAQERKGGGESPEKTRRPAASSGTIPTYDFPGAIPLGIKPGSPRWETSSLTTTPPRIPTDIENIQIIPQGIHRLVLPRLRLGTDRSVAERQDSGPAVYARTQKHSAKPNTEKFDCATTDSSALVTPRPRYKGEPIGIKDTREGGREREVWWTWRLRAGVSVGAILPERQSPSGDWRGLALRRNKIPPNLRAVTSLDFCGLSGYFNYAFLSGAGRFGRLLTSRCGELMRVKRGEYGAAPECYGGTPPRKPADRCHRPARFPLRIKPGSPRCETSSLVTTPPPSLRAACLKSRRYIPAPKKANKRDINLAVARSPPLSRHEREANKERRLREVSSADSITMGQTPTLVGCAGAAVAGRLAWSPPTKAIRVQSLAGSPDFRVWESCRTMPLAGGPSRGSPVSTTPSFRRRYILTSITLIGSQDRAVKSRPNLFTHLNSNTTQNRFGVASAPIPRGVRGQQRSPEVPFPPGRFKRGNFPSPEAKKGEAAGLGSGNRLGPRGLHIPPGRRGALGKADRGHPLHERGRTEPRIEWAIHKPPRRAVSHKGPASSVANHLTGNMTTHWARYYAPWQHRRSLSRSWLALGTASGYRAPPAGIGCGGEPRLPTLQRELSRPEANQKFRPRSNKFLHADGGNGRYRGKKNPRRTEASSCNDSHERKSGNDHCPGIEPGSPCWEASCLAFTPANYAFSRTNGRQSGINDRYVFIYCAHFCRLLIRDNRKPAAKLATLGCGLPNAYDGKDLALNSRLNLSRRRRSRHIAASLVHSTARNRIEGPMNLRKRVWIFWKAHTTAKREGDGAECKGGRNVNTQRKPRRTTTPGIYPRVQENGARDHQVAKRMEFTPDDIADRQVFSGVSRSPALVFRHCPLLISLHPRRLSKTSITVPRPCHFQFIIWPAPDDPREGKEVGGGGCRKWPAKGGERIEREIEREREHACACVSAKLGSRGLGVVVRLLASRLGEPGSIPGGVARKWELCRTMPLIGGVFSGVSRLPRLFIPQLLNTHLASPSYALRISMLRVAQISALTRSVHKCGALSFWCNFPVMVKLCLHEAEEHPGYRILARLQKSWIYPWMLDCRDHLPIKISLTALSSGQRFSRYSAIGKRKCR</sequence>
<protein>
    <submittedName>
        <fullName evidence="2">Uncharacterized protein</fullName>
    </submittedName>
</protein>
<accession>A0ABQ9GE59</accession>
<evidence type="ECO:0000313" key="2">
    <source>
        <dbReference type="EMBL" id="KAJ8869728.1"/>
    </source>
</evidence>
<feature type="region of interest" description="Disordered" evidence="1">
    <location>
        <begin position="102"/>
        <end position="127"/>
    </location>
</feature>
<dbReference type="EMBL" id="JARBHB010000013">
    <property type="protein sequence ID" value="KAJ8869728.1"/>
    <property type="molecule type" value="Genomic_DNA"/>
</dbReference>
<organism evidence="2 3">
    <name type="scientific">Dryococelus australis</name>
    <dbReference type="NCBI Taxonomy" id="614101"/>
    <lineage>
        <taxon>Eukaryota</taxon>
        <taxon>Metazoa</taxon>
        <taxon>Ecdysozoa</taxon>
        <taxon>Arthropoda</taxon>
        <taxon>Hexapoda</taxon>
        <taxon>Insecta</taxon>
        <taxon>Pterygota</taxon>
        <taxon>Neoptera</taxon>
        <taxon>Polyneoptera</taxon>
        <taxon>Phasmatodea</taxon>
        <taxon>Verophasmatodea</taxon>
        <taxon>Anareolatae</taxon>
        <taxon>Phasmatidae</taxon>
        <taxon>Eurycanthinae</taxon>
        <taxon>Dryococelus</taxon>
    </lineage>
</organism>
<feature type="compositionally biased region" description="Basic and acidic residues" evidence="1">
    <location>
        <begin position="525"/>
        <end position="534"/>
    </location>
</feature>
<evidence type="ECO:0000256" key="1">
    <source>
        <dbReference type="SAM" id="MobiDB-lite"/>
    </source>
</evidence>
<evidence type="ECO:0000313" key="3">
    <source>
        <dbReference type="Proteomes" id="UP001159363"/>
    </source>
</evidence>
<feature type="compositionally biased region" description="Basic and acidic residues" evidence="1">
    <location>
        <begin position="331"/>
        <end position="347"/>
    </location>
</feature>